<dbReference type="EMBL" id="SEYY01000530">
    <property type="protein sequence ID" value="KAB7507043.1"/>
    <property type="molecule type" value="Genomic_DNA"/>
</dbReference>
<feature type="compositionally biased region" description="Basic residues" evidence="1">
    <location>
        <begin position="459"/>
        <end position="479"/>
    </location>
</feature>
<feature type="compositionally biased region" description="Low complexity" evidence="1">
    <location>
        <begin position="493"/>
        <end position="504"/>
    </location>
</feature>
<dbReference type="Proteomes" id="UP000326759">
    <property type="component" value="Unassembled WGS sequence"/>
</dbReference>
<comment type="caution">
    <text evidence="2">The sequence shown here is derived from an EMBL/GenBank/DDBJ whole genome shotgun (WGS) entry which is preliminary data.</text>
</comment>
<feature type="compositionally biased region" description="Low complexity" evidence="1">
    <location>
        <begin position="222"/>
        <end position="234"/>
    </location>
</feature>
<name>A0A5N5TLJ1_9CRUS</name>
<dbReference type="OrthoDB" id="6375329at2759"/>
<evidence type="ECO:0000313" key="3">
    <source>
        <dbReference type="Proteomes" id="UP000326759"/>
    </source>
</evidence>
<feature type="compositionally biased region" description="Low complexity" evidence="1">
    <location>
        <begin position="180"/>
        <end position="189"/>
    </location>
</feature>
<organism evidence="2 3">
    <name type="scientific">Armadillidium nasatum</name>
    <dbReference type="NCBI Taxonomy" id="96803"/>
    <lineage>
        <taxon>Eukaryota</taxon>
        <taxon>Metazoa</taxon>
        <taxon>Ecdysozoa</taxon>
        <taxon>Arthropoda</taxon>
        <taxon>Crustacea</taxon>
        <taxon>Multicrustacea</taxon>
        <taxon>Malacostraca</taxon>
        <taxon>Eumalacostraca</taxon>
        <taxon>Peracarida</taxon>
        <taxon>Isopoda</taxon>
        <taxon>Oniscidea</taxon>
        <taxon>Crinocheta</taxon>
        <taxon>Armadillidiidae</taxon>
        <taxon>Armadillidium</taxon>
    </lineage>
</organism>
<reference evidence="2 3" key="1">
    <citation type="journal article" date="2019" name="PLoS Biol.">
        <title>Sex chromosomes control vertical transmission of feminizing Wolbachia symbionts in an isopod.</title>
        <authorList>
            <person name="Becking T."/>
            <person name="Chebbi M.A."/>
            <person name="Giraud I."/>
            <person name="Moumen B."/>
            <person name="Laverre T."/>
            <person name="Caubet Y."/>
            <person name="Peccoud J."/>
            <person name="Gilbert C."/>
            <person name="Cordaux R."/>
        </authorList>
    </citation>
    <scope>NUCLEOTIDE SEQUENCE [LARGE SCALE GENOMIC DNA]</scope>
    <source>
        <strain evidence="2">ANa2</strain>
        <tissue evidence="2">Whole body excluding digestive tract and cuticle</tissue>
    </source>
</reference>
<keyword evidence="3" id="KW-1185">Reference proteome</keyword>
<feature type="region of interest" description="Disordered" evidence="1">
    <location>
        <begin position="436"/>
        <end position="507"/>
    </location>
</feature>
<accession>A0A5N5TLJ1</accession>
<sequence length="614" mass="69195">MANSLLKWCKTKILHGYRQINVEGHDEVLSGNRSDTEFLVRSSDDEFLLTPTGSRAYPLDTVSINEPDLSSAVTSSPKFSLNRPRRAIDWKADADIASLVQSIYDTVGSSMSLPPSGSRTVKVKLSVTPSQKGLHFRHHKTIKSPHNLNYNTPRNSPRTLFNSDSCSSQGESPRYYCDESSWSSSFRSSPNVTPRQNESPHVRESLTSPRQEVFVGEEITFSPTSSRRNSSSPSLENDNGDCNMTPRYSIEGEEGEILEIKGTSSKSSRKQKKVHYQREELLRMIQASMEKNNLYYPPLRNPSCGHTHSHNHYRRRKKRYHHHHNSSCCSGGCCCRCNCSHQQPRYQNNSQLDPAALAAKLIHYDHTINNSNYEDLVPVEALRNNTYTSDMNDGCNKCQKYSSPSSKKSNHHRSRSQDLNSDSPHVFRHHLLEAPSVCNSHPLPPSNTPDRPTSPHVSYHSHNHQHSHNHIHQHGRLRSRSCEAEDAYKERFSSTSTTTTSTTSEDTVLSIQHPISSVYPPKEMLDNINDNEALMPDKGSINYYPEYNSHNINNGDIFQHSQHKHIDQGDTNIMNSTLKSTSSCTFDNLIVATKNLGLDDSTSSSTSGCERLCV</sequence>
<evidence type="ECO:0000313" key="2">
    <source>
        <dbReference type="EMBL" id="KAB7507043.1"/>
    </source>
</evidence>
<protein>
    <submittedName>
        <fullName evidence="2">Uncharacterized protein</fullName>
    </submittedName>
</protein>
<proteinExistence type="predicted"/>
<feature type="compositionally biased region" description="Polar residues" evidence="1">
    <location>
        <begin position="144"/>
        <end position="171"/>
    </location>
</feature>
<feature type="region of interest" description="Disordered" evidence="1">
    <location>
        <begin position="399"/>
        <end position="423"/>
    </location>
</feature>
<gene>
    <name evidence="2" type="ORF">Anas_01486</name>
</gene>
<feature type="compositionally biased region" description="Basic and acidic residues" evidence="1">
    <location>
        <begin position="480"/>
        <end position="492"/>
    </location>
</feature>
<dbReference type="AlphaFoldDB" id="A0A5N5TLJ1"/>
<evidence type="ECO:0000256" key="1">
    <source>
        <dbReference type="SAM" id="MobiDB-lite"/>
    </source>
</evidence>
<feature type="region of interest" description="Disordered" evidence="1">
    <location>
        <begin position="144"/>
        <end position="247"/>
    </location>
</feature>